<comment type="caution">
    <text evidence="1">The sequence shown here is derived from an EMBL/GenBank/DDBJ whole genome shotgun (WGS) entry which is preliminary data.</text>
</comment>
<accession>A0ABD5MPY5</accession>
<dbReference type="RefSeq" id="WP_222923291.1">
    <property type="nucleotide sequence ID" value="NZ_CP082286.1"/>
</dbReference>
<dbReference type="EMBL" id="JBHMAJ010000007">
    <property type="protein sequence ID" value="MFB9824635.1"/>
    <property type="molecule type" value="Genomic_DNA"/>
</dbReference>
<evidence type="ECO:0000313" key="1">
    <source>
        <dbReference type="EMBL" id="MFB9824635.1"/>
    </source>
</evidence>
<gene>
    <name evidence="1" type="ORF">ACFFOL_10725</name>
</gene>
<dbReference type="Proteomes" id="UP001589595">
    <property type="component" value="Unassembled WGS sequence"/>
</dbReference>
<name>A0ABD5MPY5_9EURY</name>
<protein>
    <submittedName>
        <fullName evidence="1">Uncharacterized protein</fullName>
    </submittedName>
</protein>
<evidence type="ECO:0000313" key="2">
    <source>
        <dbReference type="Proteomes" id="UP001589595"/>
    </source>
</evidence>
<dbReference type="AlphaFoldDB" id="A0ABD5MPY5"/>
<proteinExistence type="predicted"/>
<dbReference type="GeneID" id="67210728"/>
<reference evidence="1" key="1">
    <citation type="submission" date="2024-09" db="EMBL/GenBank/DDBJ databases">
        <authorList>
            <person name="Sun Q."/>
        </authorList>
    </citation>
    <scope>NUCLEOTIDE SEQUENCE [LARGE SCALE GENOMIC DNA]</scope>
    <source>
        <strain evidence="1">JCM 31273</strain>
    </source>
</reference>
<sequence length="67" mass="6845">MLQGTVQIGPSAIDSGFERRNISSAAVARAVVGRRGIAVVGRDRSVDGVKIAVNAVGSVGVARSPRE</sequence>
<organism evidence="1 2">
    <name type="scientific">Halobaculum roseum</name>
    <dbReference type="NCBI Taxonomy" id="2175149"/>
    <lineage>
        <taxon>Archaea</taxon>
        <taxon>Methanobacteriati</taxon>
        <taxon>Methanobacteriota</taxon>
        <taxon>Stenosarchaea group</taxon>
        <taxon>Halobacteria</taxon>
        <taxon>Halobacteriales</taxon>
        <taxon>Haloferacaceae</taxon>
        <taxon>Halobaculum</taxon>
    </lineage>
</organism>
<keyword evidence="2" id="KW-1185">Reference proteome</keyword>